<organism evidence="3 4">
    <name type="scientific">Massariosphaeria phaeospora</name>
    <dbReference type="NCBI Taxonomy" id="100035"/>
    <lineage>
        <taxon>Eukaryota</taxon>
        <taxon>Fungi</taxon>
        <taxon>Dikarya</taxon>
        <taxon>Ascomycota</taxon>
        <taxon>Pezizomycotina</taxon>
        <taxon>Dothideomycetes</taxon>
        <taxon>Pleosporomycetidae</taxon>
        <taxon>Pleosporales</taxon>
        <taxon>Pleosporales incertae sedis</taxon>
        <taxon>Massariosphaeria</taxon>
    </lineage>
</organism>
<dbReference type="Proteomes" id="UP000481861">
    <property type="component" value="Unassembled WGS sequence"/>
</dbReference>
<dbReference type="InterPro" id="IPR050523">
    <property type="entry name" value="AKR_Detox_Biosynth"/>
</dbReference>
<protein>
    <submittedName>
        <fullName evidence="3">NADP-dependent oxidoreductase domain-containing protein</fullName>
    </submittedName>
</protein>
<accession>A0A7C8M4U5</accession>
<evidence type="ECO:0000313" key="3">
    <source>
        <dbReference type="EMBL" id="KAF2865743.1"/>
    </source>
</evidence>
<dbReference type="CDD" id="cd19075">
    <property type="entry name" value="AKR_AKR7A1-5"/>
    <property type="match status" value="1"/>
</dbReference>
<dbReference type="SUPFAM" id="SSF51430">
    <property type="entry name" value="NAD(P)-linked oxidoreductase"/>
    <property type="match status" value="1"/>
</dbReference>
<keyword evidence="1" id="KW-0560">Oxidoreductase</keyword>
<dbReference type="PANTHER" id="PTHR43364:SF4">
    <property type="entry name" value="NAD(P)-LINKED OXIDOREDUCTASE SUPERFAMILY PROTEIN"/>
    <property type="match status" value="1"/>
</dbReference>
<dbReference type="AlphaFoldDB" id="A0A7C8M4U5"/>
<sequence>MAIKAVFGGASLNPHGAFAKDEAVQEVFATLKKHGVLTLDTARLYEGSEETIGRIAGHEDFVIDTKIIGGFAPGTAKKDAVISDAQDSLKRVQIKQFDILYLHAPDASIPIAETLEGINDVYKQGVFQRFGLSNFSAEQVQEVYDIAQSRGFVLPSVYQGNYSPVARHLETLLFPTLRKLDFAFYAYSPLAGGFLTKTPQQLEDGVGRFSADVLGGMYNDLYNKPSLREALAEWNAIADKEGISKAELAYRWVGYNGALKADLGDGVIFGASSVRQIEQTAQGLKKGALSDEARDRIEAIWEKVKGDAPVDNYVSSFALKL</sequence>
<dbReference type="GO" id="GO:0016491">
    <property type="term" value="F:oxidoreductase activity"/>
    <property type="evidence" value="ECO:0007669"/>
    <property type="project" value="UniProtKB-KW"/>
</dbReference>
<dbReference type="PANTHER" id="PTHR43364">
    <property type="entry name" value="NADH-SPECIFIC METHYLGLYOXAL REDUCTASE-RELATED"/>
    <property type="match status" value="1"/>
</dbReference>
<evidence type="ECO:0000259" key="2">
    <source>
        <dbReference type="Pfam" id="PF00248"/>
    </source>
</evidence>
<name>A0A7C8M4U5_9PLEO</name>
<evidence type="ECO:0000313" key="4">
    <source>
        <dbReference type="Proteomes" id="UP000481861"/>
    </source>
</evidence>
<dbReference type="Gene3D" id="3.20.20.100">
    <property type="entry name" value="NADP-dependent oxidoreductase domain"/>
    <property type="match status" value="1"/>
</dbReference>
<dbReference type="InterPro" id="IPR023210">
    <property type="entry name" value="NADP_OxRdtase_dom"/>
</dbReference>
<dbReference type="Pfam" id="PF00248">
    <property type="entry name" value="Aldo_ket_red"/>
    <property type="match status" value="1"/>
</dbReference>
<dbReference type="InterPro" id="IPR036812">
    <property type="entry name" value="NAD(P)_OxRdtase_dom_sf"/>
</dbReference>
<proteinExistence type="predicted"/>
<keyword evidence="4" id="KW-1185">Reference proteome</keyword>
<dbReference type="OrthoDB" id="48988at2759"/>
<evidence type="ECO:0000256" key="1">
    <source>
        <dbReference type="ARBA" id="ARBA00023002"/>
    </source>
</evidence>
<gene>
    <name evidence="3" type="ORF">BDV95DRAFT_632132</name>
</gene>
<comment type="caution">
    <text evidence="3">The sequence shown here is derived from an EMBL/GenBank/DDBJ whole genome shotgun (WGS) entry which is preliminary data.</text>
</comment>
<reference evidence="3 4" key="1">
    <citation type="submission" date="2020-01" db="EMBL/GenBank/DDBJ databases">
        <authorList>
            <consortium name="DOE Joint Genome Institute"/>
            <person name="Haridas S."/>
            <person name="Albert R."/>
            <person name="Binder M."/>
            <person name="Bloem J."/>
            <person name="Labutti K."/>
            <person name="Salamov A."/>
            <person name="Andreopoulos B."/>
            <person name="Baker S.E."/>
            <person name="Barry K."/>
            <person name="Bills G."/>
            <person name="Bluhm B.H."/>
            <person name="Cannon C."/>
            <person name="Castanera R."/>
            <person name="Culley D.E."/>
            <person name="Daum C."/>
            <person name="Ezra D."/>
            <person name="Gonzalez J.B."/>
            <person name="Henrissat B."/>
            <person name="Kuo A."/>
            <person name="Liang C."/>
            <person name="Lipzen A."/>
            <person name="Lutzoni F."/>
            <person name="Magnuson J."/>
            <person name="Mondo S."/>
            <person name="Nolan M."/>
            <person name="Ohm R."/>
            <person name="Pangilinan J."/>
            <person name="Park H.-J.H."/>
            <person name="Ramirez L."/>
            <person name="Alfaro M."/>
            <person name="Sun H."/>
            <person name="Tritt A."/>
            <person name="Yoshinaga Y."/>
            <person name="Zwiers L.-H.L."/>
            <person name="Turgeon B.G."/>
            <person name="Goodwin S.B."/>
            <person name="Spatafora J.W."/>
            <person name="Crous P.W."/>
            <person name="Grigoriev I.V."/>
        </authorList>
    </citation>
    <scope>NUCLEOTIDE SEQUENCE [LARGE SCALE GENOMIC DNA]</scope>
    <source>
        <strain evidence="3 4">CBS 611.86</strain>
    </source>
</reference>
<dbReference type="EMBL" id="JAADJZ010000031">
    <property type="protein sequence ID" value="KAF2865743.1"/>
    <property type="molecule type" value="Genomic_DNA"/>
</dbReference>
<feature type="domain" description="NADP-dependent oxidoreductase" evidence="2">
    <location>
        <begin position="6"/>
        <end position="302"/>
    </location>
</feature>